<name>A0ABS8D454_9NEIS</name>
<dbReference type="PANTHER" id="PTHR42718:SF9">
    <property type="entry name" value="MAJOR FACILITATOR SUPERFAMILY MULTIDRUG TRANSPORTER MFSC"/>
    <property type="match status" value="1"/>
</dbReference>
<feature type="transmembrane region" description="Helical" evidence="6">
    <location>
        <begin position="243"/>
        <end position="265"/>
    </location>
</feature>
<accession>A0ABS8D454</accession>
<sequence>MSTPSPHARIGGIRLALGLSMLLASLGTSIVNIAQPTLIAAFHARFTEVQLVIIAYLASMTLATVLVGKLGDRYGLRPLQLSGLALFALASALCCMASHIYWLIAARTLQGIGATILLTLSMALMRQHAAPDQVGKAMGLLGTLSALGTALGPSIGGWMIVWQGWPGIFLVQIPLAVIAFVLGIYYLPTSSVQTTTFATERPNLRPLRHPLLANLIVAMVMMTTLIVGPFYHAIALGYPPAKIGMIMAIGPILSIISGIPAGQLVDRFGSTRVARWGHGLLILGSLLVASLPALLGISGYLIAIAVLTPGYQLFQAANNTHVLTDIPANQRGTVSGYLTLSRNVGLILGTSLMGKLFSVASGSSVLTTASAAAISQGMVLTFLVCCGMLVGLGVIKHTKG</sequence>
<feature type="transmembrane region" description="Helical" evidence="6">
    <location>
        <begin position="373"/>
        <end position="395"/>
    </location>
</feature>
<feature type="transmembrane region" description="Helical" evidence="6">
    <location>
        <begin position="108"/>
        <end position="125"/>
    </location>
</feature>
<dbReference type="InterPro" id="IPR020846">
    <property type="entry name" value="MFS_dom"/>
</dbReference>
<evidence type="ECO:0000256" key="1">
    <source>
        <dbReference type="ARBA" id="ARBA00004141"/>
    </source>
</evidence>
<comment type="caution">
    <text evidence="8">The sequence shown here is derived from an EMBL/GenBank/DDBJ whole genome shotgun (WGS) entry which is preliminary data.</text>
</comment>
<keyword evidence="9" id="KW-1185">Reference proteome</keyword>
<dbReference type="Gene3D" id="1.20.1250.20">
    <property type="entry name" value="MFS general substrate transporter like domains"/>
    <property type="match status" value="1"/>
</dbReference>
<dbReference type="PRINTS" id="PR01035">
    <property type="entry name" value="TCRTETA"/>
</dbReference>
<evidence type="ECO:0000313" key="8">
    <source>
        <dbReference type="EMBL" id="MCB6182957.1"/>
    </source>
</evidence>
<dbReference type="InterPro" id="IPR036259">
    <property type="entry name" value="MFS_trans_sf"/>
</dbReference>
<dbReference type="EMBL" id="JAJBZT010000002">
    <property type="protein sequence ID" value="MCB6182957.1"/>
    <property type="molecule type" value="Genomic_DNA"/>
</dbReference>
<protein>
    <submittedName>
        <fullName evidence="8">MFS transporter</fullName>
    </submittedName>
</protein>
<dbReference type="InterPro" id="IPR001958">
    <property type="entry name" value="Tet-R_TetA/multi-R_MdtG-like"/>
</dbReference>
<feature type="transmembrane region" description="Helical" evidence="6">
    <location>
        <begin position="211"/>
        <end position="231"/>
    </location>
</feature>
<evidence type="ECO:0000256" key="5">
    <source>
        <dbReference type="ARBA" id="ARBA00023136"/>
    </source>
</evidence>
<dbReference type="InterPro" id="IPR011701">
    <property type="entry name" value="MFS"/>
</dbReference>
<feature type="transmembrane region" description="Helical" evidence="6">
    <location>
        <begin position="137"/>
        <end position="161"/>
    </location>
</feature>
<comment type="subcellular location">
    <subcellularLocation>
        <location evidence="1">Membrane</location>
        <topology evidence="1">Multi-pass membrane protein</topology>
    </subcellularLocation>
</comment>
<keyword evidence="5 6" id="KW-0472">Membrane</keyword>
<evidence type="ECO:0000256" key="3">
    <source>
        <dbReference type="ARBA" id="ARBA00022692"/>
    </source>
</evidence>
<keyword evidence="4 6" id="KW-1133">Transmembrane helix</keyword>
<evidence type="ECO:0000256" key="2">
    <source>
        <dbReference type="ARBA" id="ARBA00022448"/>
    </source>
</evidence>
<dbReference type="RefSeq" id="WP_227179240.1">
    <property type="nucleotide sequence ID" value="NZ_JAJBZT010000002.1"/>
</dbReference>
<feature type="transmembrane region" description="Helical" evidence="6">
    <location>
        <begin position="277"/>
        <end position="307"/>
    </location>
</feature>
<feature type="transmembrane region" description="Helical" evidence="6">
    <location>
        <begin position="167"/>
        <end position="187"/>
    </location>
</feature>
<feature type="domain" description="Major facilitator superfamily (MFS) profile" evidence="7">
    <location>
        <begin position="13"/>
        <end position="399"/>
    </location>
</feature>
<gene>
    <name evidence="8" type="ORF">LIN78_05270</name>
</gene>
<evidence type="ECO:0000259" key="7">
    <source>
        <dbReference type="PROSITE" id="PS50850"/>
    </source>
</evidence>
<feature type="transmembrane region" description="Helical" evidence="6">
    <location>
        <begin position="79"/>
        <end position="102"/>
    </location>
</feature>
<keyword evidence="3 6" id="KW-0812">Transmembrane</keyword>
<proteinExistence type="predicted"/>
<dbReference type="PROSITE" id="PS50850">
    <property type="entry name" value="MFS"/>
    <property type="match status" value="1"/>
</dbReference>
<dbReference type="CDD" id="cd17321">
    <property type="entry name" value="MFS_MMR_MDR_like"/>
    <property type="match status" value="1"/>
</dbReference>
<evidence type="ECO:0000313" key="9">
    <source>
        <dbReference type="Proteomes" id="UP001165395"/>
    </source>
</evidence>
<organism evidence="8 9">
    <name type="scientific">Leeia speluncae</name>
    <dbReference type="NCBI Taxonomy" id="2884804"/>
    <lineage>
        <taxon>Bacteria</taxon>
        <taxon>Pseudomonadati</taxon>
        <taxon>Pseudomonadota</taxon>
        <taxon>Betaproteobacteria</taxon>
        <taxon>Neisseriales</taxon>
        <taxon>Leeiaceae</taxon>
        <taxon>Leeia</taxon>
    </lineage>
</organism>
<dbReference type="Proteomes" id="UP001165395">
    <property type="component" value="Unassembled WGS sequence"/>
</dbReference>
<dbReference type="PANTHER" id="PTHR42718">
    <property type="entry name" value="MAJOR FACILITATOR SUPERFAMILY MULTIDRUG TRANSPORTER MFSC"/>
    <property type="match status" value="1"/>
</dbReference>
<evidence type="ECO:0000256" key="4">
    <source>
        <dbReference type="ARBA" id="ARBA00022989"/>
    </source>
</evidence>
<reference evidence="8" key="1">
    <citation type="submission" date="2021-10" db="EMBL/GenBank/DDBJ databases">
        <title>The complete genome sequence of Leeia sp. TBRC 13508.</title>
        <authorList>
            <person name="Charoenyingcharoen P."/>
            <person name="Yukphan P."/>
        </authorList>
    </citation>
    <scope>NUCLEOTIDE SEQUENCE</scope>
    <source>
        <strain evidence="8">TBRC 13508</strain>
    </source>
</reference>
<dbReference type="Pfam" id="PF07690">
    <property type="entry name" value="MFS_1"/>
    <property type="match status" value="1"/>
</dbReference>
<feature type="transmembrane region" description="Helical" evidence="6">
    <location>
        <begin position="49"/>
        <end position="67"/>
    </location>
</feature>
<dbReference type="SUPFAM" id="SSF103473">
    <property type="entry name" value="MFS general substrate transporter"/>
    <property type="match status" value="1"/>
</dbReference>
<keyword evidence="2" id="KW-0813">Transport</keyword>
<evidence type="ECO:0000256" key="6">
    <source>
        <dbReference type="SAM" id="Phobius"/>
    </source>
</evidence>